<dbReference type="SUPFAM" id="SSF56112">
    <property type="entry name" value="Protein kinase-like (PK-like)"/>
    <property type="match status" value="1"/>
</dbReference>
<dbReference type="SMART" id="SM00220">
    <property type="entry name" value="S_TKc"/>
    <property type="match status" value="1"/>
</dbReference>
<name>A0A1Z5KL77_FISSO</name>
<feature type="compositionally biased region" description="Acidic residues" evidence="1">
    <location>
        <begin position="319"/>
        <end position="330"/>
    </location>
</feature>
<dbReference type="PROSITE" id="PS00108">
    <property type="entry name" value="PROTEIN_KINASE_ST"/>
    <property type="match status" value="1"/>
</dbReference>
<dbReference type="GO" id="GO:0004672">
    <property type="term" value="F:protein kinase activity"/>
    <property type="evidence" value="ECO:0007669"/>
    <property type="project" value="InterPro"/>
</dbReference>
<dbReference type="InterPro" id="IPR008271">
    <property type="entry name" value="Ser/Thr_kinase_AS"/>
</dbReference>
<dbReference type="GO" id="GO:0005634">
    <property type="term" value="C:nucleus"/>
    <property type="evidence" value="ECO:0007669"/>
    <property type="project" value="TreeGrafter"/>
</dbReference>
<dbReference type="InterPro" id="IPR011009">
    <property type="entry name" value="Kinase-like_dom_sf"/>
</dbReference>
<comment type="caution">
    <text evidence="3">The sequence shown here is derived from an EMBL/GenBank/DDBJ whole genome shotgun (WGS) entry which is preliminary data.</text>
</comment>
<evidence type="ECO:0000259" key="2">
    <source>
        <dbReference type="PROSITE" id="PS50011"/>
    </source>
</evidence>
<dbReference type="Gene3D" id="1.10.510.10">
    <property type="entry name" value="Transferase(Phosphotransferase) domain 1"/>
    <property type="match status" value="1"/>
</dbReference>
<dbReference type="Proteomes" id="UP000198406">
    <property type="component" value="Unassembled WGS sequence"/>
</dbReference>
<gene>
    <name evidence="3" type="ORF">FisN_9Lh237</name>
</gene>
<dbReference type="PROSITE" id="PS50011">
    <property type="entry name" value="PROTEIN_KINASE_DOM"/>
    <property type="match status" value="1"/>
</dbReference>
<dbReference type="EMBL" id="BDSP01000252">
    <property type="protein sequence ID" value="GAX26937.1"/>
    <property type="molecule type" value="Genomic_DNA"/>
</dbReference>
<reference evidence="3 4" key="1">
    <citation type="journal article" date="2015" name="Plant Cell">
        <title>Oil accumulation by the oleaginous diatom Fistulifera solaris as revealed by the genome and transcriptome.</title>
        <authorList>
            <person name="Tanaka T."/>
            <person name="Maeda Y."/>
            <person name="Veluchamy A."/>
            <person name="Tanaka M."/>
            <person name="Abida H."/>
            <person name="Marechal E."/>
            <person name="Bowler C."/>
            <person name="Muto M."/>
            <person name="Sunaga Y."/>
            <person name="Tanaka M."/>
            <person name="Yoshino T."/>
            <person name="Taniguchi T."/>
            <person name="Fukuda Y."/>
            <person name="Nemoto M."/>
            <person name="Matsumoto M."/>
            <person name="Wong P.S."/>
            <person name="Aburatani S."/>
            <person name="Fujibuchi W."/>
        </authorList>
    </citation>
    <scope>NUCLEOTIDE SEQUENCE [LARGE SCALE GENOMIC DNA]</scope>
    <source>
        <strain evidence="3 4">JPCC DA0580</strain>
    </source>
</reference>
<sequence length="1328" mass="150288">MDASQSSLFEEHKNDDDELLINDFDFEVSTSETAWAKFVGESSSTTPTKNNPKRKAFGKFVRSHSVPLHDVMTSEEIIIPPPPSFETKPTYRMLEQPPRPSKNVRSMSMFELSPGFDDDCTVSPVRCLSQNDEDVYKYFHGSANPRSTNHSSLRRCSSLQVNHTFDSPNNNTNNNNDENQWQIRNMMNETPEERDRKKIRARRHSIQGHIEPLSERITSKVRALQPKPLDLAWLTQPQVDDGQFLDASAEIISTPDRSLSSSSRKRGVCGTPIEADMSLSLTSSIIRRRSLVLIPEDSHNLPTLPIIPKDRIRNQHVESEEEEEEDDVNDDDSRNTSFHSTPDEMEKMRKQEENGADRCNEPDSILDHMTTIDDLKYLLKTLQNQSRMPISFGTNSWTVTPRSSWPQSRSSDFIQWARVQFGFACHSIDGSTSYLQIQKTHGRQLIQQLEAAFQLYETRRESLQKISEDDRMKDSPLFSRTERKTQSLFVRSSLPSPMTLNSPSVASTLPCSDTDELVAGLNQLSVQDSKLLRTVTIEPRDQQILTKLRVSLENHAPTIDLIQSLHGHTVIASTRPPRPSLGYDCCSILQPERLSVGTTHDCGTNEYFGTPMNQDVCWGSRPLPGRDWGCSEACNKEVIAKLACIVDQREADMNRESTTSSMSLSSRSSNLAFDLGACVDDVVIEETESSVRDSIDDDIGELITERNNRRRRASLIKSARMSLFLKTNEQEDNRLSNNKPIFWSKRRCTTGMMNNDLNALDHAQFPDELSPESQEDLFENHTALVNIFSFLSQKDIMTTVSTICTSWSDAATTAIVKLMRSSLDFLDDEEDTDDNSNAALSSLSLERSWEYLTGVFPWGRFLSYGAFKNVYRVYNIVTNHTEAISVMDINKIIDKKTILAELSVSAMLSSLTRRAVCPNFITIRGVFSCPHPPAPTHWGTMTKKAPLGESFVPGQKCKPPRKPKQSYSGRYVYIRMELCNEGDVEDFLKRQPEEMVDINLAQAITFQTAFALYAAADKFCVKHYDMKLLNIFLHAPETKRNLVLRYGLGSHIFSVNMPPDQAYIAKVADYGTANIRPESNGQPVTIAQFTTLENTPPDFMILGDMAKQGHAHDCFGLGLCMLHLFTGHAPYEEILEKVKCPPGFKKRLRNIWENEKNNDYKIIRSVILTDVYKDEAGNVIDGEPDETLYDTLYRFLVLFGIPDVQFEIKRCPKVWKAIHESFVLSPTQKSGKPARSAQSDKSVYRRHCNIFSVLNGTNKYIARARKSLESMNGGLELLFKLCSFDPSTRATALEVLNSPFMANLAEVEGSTYHPDDTVYSFTSFSTHR</sequence>
<evidence type="ECO:0000256" key="1">
    <source>
        <dbReference type="SAM" id="MobiDB-lite"/>
    </source>
</evidence>
<dbReference type="InterPro" id="IPR000719">
    <property type="entry name" value="Prot_kinase_dom"/>
</dbReference>
<proteinExistence type="predicted"/>
<keyword evidence="4" id="KW-1185">Reference proteome</keyword>
<accession>A0A1Z5KL77</accession>
<dbReference type="Pfam" id="PF00069">
    <property type="entry name" value="Pkinase"/>
    <property type="match status" value="1"/>
</dbReference>
<feature type="compositionally biased region" description="Basic and acidic residues" evidence="1">
    <location>
        <begin position="341"/>
        <end position="361"/>
    </location>
</feature>
<dbReference type="OrthoDB" id="194690at2759"/>
<feature type="domain" description="Protein kinase" evidence="2">
    <location>
        <begin position="856"/>
        <end position="1301"/>
    </location>
</feature>
<dbReference type="PANTHER" id="PTHR24345">
    <property type="entry name" value="SERINE/THREONINE-PROTEIN KINASE PLK"/>
    <property type="match status" value="1"/>
</dbReference>
<protein>
    <recommendedName>
        <fullName evidence="2">Protein kinase domain-containing protein</fullName>
    </recommendedName>
</protein>
<evidence type="ECO:0000313" key="4">
    <source>
        <dbReference type="Proteomes" id="UP000198406"/>
    </source>
</evidence>
<feature type="region of interest" description="Disordered" evidence="1">
    <location>
        <begin position="312"/>
        <end position="363"/>
    </location>
</feature>
<dbReference type="InParanoid" id="A0A1Z5KL77"/>
<dbReference type="GO" id="GO:0005524">
    <property type="term" value="F:ATP binding"/>
    <property type="evidence" value="ECO:0007669"/>
    <property type="project" value="InterPro"/>
</dbReference>
<evidence type="ECO:0000313" key="3">
    <source>
        <dbReference type="EMBL" id="GAX26937.1"/>
    </source>
</evidence>
<organism evidence="3 4">
    <name type="scientific">Fistulifera solaris</name>
    <name type="common">Oleaginous diatom</name>
    <dbReference type="NCBI Taxonomy" id="1519565"/>
    <lineage>
        <taxon>Eukaryota</taxon>
        <taxon>Sar</taxon>
        <taxon>Stramenopiles</taxon>
        <taxon>Ochrophyta</taxon>
        <taxon>Bacillariophyta</taxon>
        <taxon>Bacillariophyceae</taxon>
        <taxon>Bacillariophycidae</taxon>
        <taxon>Naviculales</taxon>
        <taxon>Naviculaceae</taxon>
        <taxon>Fistulifera</taxon>
    </lineage>
</organism>